<gene>
    <name evidence="2" type="ORF">BSZ19_01670</name>
</gene>
<name>A0A1Y2JXU0_BRAJP</name>
<dbReference type="Pfam" id="PF21834">
    <property type="entry name" value="DUF6894"/>
    <property type="match status" value="1"/>
</dbReference>
<dbReference type="AlphaFoldDB" id="A0A1Y2JXU0"/>
<accession>A0A1Y2JXU0</accession>
<comment type="caution">
    <text evidence="2">The sequence shown here is derived from an EMBL/GenBank/DDBJ whole genome shotgun (WGS) entry which is preliminary data.</text>
</comment>
<feature type="domain" description="DUF6894" evidence="1">
    <location>
        <begin position="3"/>
        <end position="63"/>
    </location>
</feature>
<dbReference type="EMBL" id="NAFL01000157">
    <property type="protein sequence ID" value="OSJ36965.1"/>
    <property type="molecule type" value="Genomic_DNA"/>
</dbReference>
<evidence type="ECO:0000259" key="1">
    <source>
        <dbReference type="Pfam" id="PF21834"/>
    </source>
</evidence>
<reference evidence="2 3" key="1">
    <citation type="submission" date="2017-03" db="EMBL/GenBank/DDBJ databases">
        <title>Whole genome sequences of fourteen strains of Bradyrhizobium canariense and one strain of Bradyrhizobium japonicum isolated from Lupinus (Papilionoideae: Genisteae) species in Algeria.</title>
        <authorList>
            <person name="Crovadore J."/>
            <person name="Chekireb D."/>
            <person name="Brachmann A."/>
            <person name="Chablais R."/>
            <person name="Cochard B."/>
            <person name="Lefort F."/>
        </authorList>
    </citation>
    <scope>NUCLEOTIDE SEQUENCE [LARGE SCALE GENOMIC DNA]</scope>
    <source>
        <strain evidence="2 3">UBMA197</strain>
    </source>
</reference>
<dbReference type="Proteomes" id="UP000193335">
    <property type="component" value="Unassembled WGS sequence"/>
</dbReference>
<protein>
    <recommendedName>
        <fullName evidence="1">DUF6894 domain-containing protein</fullName>
    </recommendedName>
</protein>
<evidence type="ECO:0000313" key="3">
    <source>
        <dbReference type="Proteomes" id="UP000193335"/>
    </source>
</evidence>
<dbReference type="InterPro" id="IPR054189">
    <property type="entry name" value="DUF6894"/>
</dbReference>
<organism evidence="2 3">
    <name type="scientific">Bradyrhizobium japonicum</name>
    <dbReference type="NCBI Taxonomy" id="375"/>
    <lineage>
        <taxon>Bacteria</taxon>
        <taxon>Pseudomonadati</taxon>
        <taxon>Pseudomonadota</taxon>
        <taxon>Alphaproteobacteria</taxon>
        <taxon>Hyphomicrobiales</taxon>
        <taxon>Nitrobacteraceae</taxon>
        <taxon>Bradyrhizobium</taxon>
    </lineage>
</organism>
<sequence length="102" mass="11558">MPRYFFKVLNLDPTTDVQSEDLPDDEAAWREATVYAGQLFKDIDGKLRPGKEWGVEVTDEAGKANLQHSYQYEIQEVGRLSPLGRGGFRAAVPDFALRKLTR</sequence>
<dbReference type="RefSeq" id="WP_085398266.1">
    <property type="nucleotide sequence ID" value="NZ_NAFL01000157.1"/>
</dbReference>
<evidence type="ECO:0000313" key="2">
    <source>
        <dbReference type="EMBL" id="OSJ36965.1"/>
    </source>
</evidence>
<proteinExistence type="predicted"/>